<feature type="repeat" description="FG-GAP" evidence="4">
    <location>
        <begin position="320"/>
        <end position="375"/>
    </location>
</feature>
<comment type="similarity">
    <text evidence="5">Belongs to the integrin alpha chain family.</text>
</comment>
<dbReference type="InterPro" id="IPR013519">
    <property type="entry name" value="Int_alpha_beta-p"/>
</dbReference>
<feature type="repeat" description="FG-GAP" evidence="4">
    <location>
        <begin position="257"/>
        <end position="319"/>
    </location>
</feature>
<organism evidence="6 7">
    <name type="scientific">Mugilogobius chulae</name>
    <name type="common">yellowstripe goby</name>
    <dbReference type="NCBI Taxonomy" id="88201"/>
    <lineage>
        <taxon>Eukaryota</taxon>
        <taxon>Metazoa</taxon>
        <taxon>Chordata</taxon>
        <taxon>Craniata</taxon>
        <taxon>Vertebrata</taxon>
        <taxon>Euteleostomi</taxon>
        <taxon>Actinopterygii</taxon>
        <taxon>Neopterygii</taxon>
        <taxon>Teleostei</taxon>
        <taxon>Neoteleostei</taxon>
        <taxon>Acanthomorphata</taxon>
        <taxon>Gobiaria</taxon>
        <taxon>Gobiiformes</taxon>
        <taxon>Gobioidei</taxon>
        <taxon>Gobiidae</taxon>
        <taxon>Gobionellinae</taxon>
        <taxon>Mugilogobius</taxon>
    </lineage>
</organism>
<dbReference type="PANTHER" id="PTHR23220">
    <property type="entry name" value="INTEGRIN ALPHA"/>
    <property type="match status" value="1"/>
</dbReference>
<dbReference type="InterPro" id="IPR028994">
    <property type="entry name" value="Integrin_alpha_N"/>
</dbReference>
<dbReference type="PRINTS" id="PR01185">
    <property type="entry name" value="INTEGRINA"/>
</dbReference>
<dbReference type="Gene3D" id="2.130.10.130">
    <property type="entry name" value="Integrin alpha, N-terminal"/>
    <property type="match status" value="2"/>
</dbReference>
<dbReference type="EMBL" id="JBBPFD010000007">
    <property type="protein sequence ID" value="KAK7919787.1"/>
    <property type="molecule type" value="Genomic_DNA"/>
</dbReference>
<dbReference type="GO" id="GO:0098609">
    <property type="term" value="P:cell-cell adhesion"/>
    <property type="evidence" value="ECO:0007669"/>
    <property type="project" value="TreeGrafter"/>
</dbReference>
<gene>
    <name evidence="6" type="ORF">WMY93_011071</name>
</gene>
<keyword evidence="5" id="KW-0675">Receptor</keyword>
<dbReference type="GO" id="GO:0009897">
    <property type="term" value="C:external side of plasma membrane"/>
    <property type="evidence" value="ECO:0007669"/>
    <property type="project" value="TreeGrafter"/>
</dbReference>
<name>A0AAW0PI27_9GOBI</name>
<dbReference type="GO" id="GO:0008305">
    <property type="term" value="C:integrin complex"/>
    <property type="evidence" value="ECO:0007669"/>
    <property type="project" value="InterPro"/>
</dbReference>
<keyword evidence="7" id="KW-1185">Reference proteome</keyword>
<dbReference type="GO" id="GO:0033627">
    <property type="term" value="P:cell adhesion mediated by integrin"/>
    <property type="evidence" value="ECO:0007669"/>
    <property type="project" value="TreeGrafter"/>
</dbReference>
<protein>
    <recommendedName>
        <fullName evidence="8">Integrin alpha-2 domain-containing protein</fullName>
    </recommendedName>
</protein>
<evidence type="ECO:0008006" key="8">
    <source>
        <dbReference type="Google" id="ProtNLM"/>
    </source>
</evidence>
<evidence type="ECO:0000256" key="1">
    <source>
        <dbReference type="ARBA" id="ARBA00022729"/>
    </source>
</evidence>
<feature type="signal peptide" evidence="5">
    <location>
        <begin position="1"/>
        <end position="20"/>
    </location>
</feature>
<proteinExistence type="inferred from homology"/>
<dbReference type="PANTHER" id="PTHR23220:SF89">
    <property type="entry name" value="INTEGRIN ALPHA-3"/>
    <property type="match status" value="1"/>
</dbReference>
<evidence type="ECO:0000256" key="5">
    <source>
        <dbReference type="RuleBase" id="RU003762"/>
    </source>
</evidence>
<dbReference type="InterPro" id="IPR013517">
    <property type="entry name" value="FG-GAP"/>
</dbReference>
<evidence type="ECO:0000313" key="6">
    <source>
        <dbReference type="EMBL" id="KAK7919787.1"/>
    </source>
</evidence>
<keyword evidence="5" id="KW-0401">Integrin</keyword>
<keyword evidence="3" id="KW-0325">Glycoprotein</keyword>
<dbReference type="Pfam" id="PF01839">
    <property type="entry name" value="FG-GAP"/>
    <property type="match status" value="2"/>
</dbReference>
<dbReference type="SUPFAM" id="SSF69318">
    <property type="entry name" value="Integrin alpha N-terminal domain"/>
    <property type="match status" value="1"/>
</dbReference>
<evidence type="ECO:0000256" key="2">
    <source>
        <dbReference type="ARBA" id="ARBA00022737"/>
    </source>
</evidence>
<dbReference type="PROSITE" id="PS51470">
    <property type="entry name" value="FG_GAP"/>
    <property type="match status" value="3"/>
</dbReference>
<evidence type="ECO:0000256" key="4">
    <source>
        <dbReference type="PROSITE-ProRule" id="PRU00803"/>
    </source>
</evidence>
<evidence type="ECO:0000256" key="3">
    <source>
        <dbReference type="ARBA" id="ARBA00023180"/>
    </source>
</evidence>
<sequence length="474" mass="52693">MSLKLLAVVTLYHGALLCTGFNIDERFPVIKEGLTKGSFFGFSVALHRQTEGTAKYLLLAGAPKEKAWSLPNVNETGAVFSCPITTDSNDCTRMDLLTSTDSSELVEGMWLGATVTSQRDQPGRMLACGHRYVKIFRTGRDEHYRMVGKCFVRGNDLTFDPSDVWQSDDREVCDPNGDFENEGMCNMGISGGMTDTDVYLGATGSYMWQGNVYIIWRDPNPDEIWNSEQKKFGQFFKYRHSYIGYSVAMEKKLLALNEYTVVTGAPRDESRGSVLLAVTDLNNDDWNDLIVGAPFYFDRMKERGGAVYVYMNENGSFQKKPTLILTGPASSGFGFALAAIGDINQDGFQDFAVGAPFHETGQVYIWTEVNRGSRRTYTFGYSINGGIDMDENSYPDLLVGSLDDRIALLSITAIVCMSFTLSNGNKNFKRAINVNYTVEADMDTRKSARVTLKLSVVTPLRDKLEPVVSLSTFP</sequence>
<evidence type="ECO:0000313" key="7">
    <source>
        <dbReference type="Proteomes" id="UP001460270"/>
    </source>
</evidence>
<dbReference type="GO" id="GO:0007160">
    <property type="term" value="P:cell-matrix adhesion"/>
    <property type="evidence" value="ECO:0007669"/>
    <property type="project" value="TreeGrafter"/>
</dbReference>
<comment type="caution">
    <text evidence="6">The sequence shown here is derived from an EMBL/GenBank/DDBJ whole genome shotgun (WGS) entry which is preliminary data.</text>
</comment>
<keyword evidence="5" id="KW-0130">Cell adhesion</keyword>
<dbReference type="Proteomes" id="UP001460270">
    <property type="component" value="Unassembled WGS sequence"/>
</dbReference>
<reference evidence="7" key="1">
    <citation type="submission" date="2024-04" db="EMBL/GenBank/DDBJ databases">
        <title>Salinicola lusitanus LLJ914,a marine bacterium isolated from the Okinawa Trough.</title>
        <authorList>
            <person name="Li J."/>
        </authorList>
    </citation>
    <scope>NUCLEOTIDE SEQUENCE [LARGE SCALE GENOMIC DNA]</scope>
</reference>
<dbReference type="GO" id="GO:0007229">
    <property type="term" value="P:integrin-mediated signaling pathway"/>
    <property type="evidence" value="ECO:0007669"/>
    <property type="project" value="UniProtKB-KW"/>
</dbReference>
<dbReference type="AlphaFoldDB" id="A0AAW0PI27"/>
<dbReference type="InterPro" id="IPR000413">
    <property type="entry name" value="Integrin_alpha"/>
</dbReference>
<keyword evidence="1 5" id="KW-0732">Signal</keyword>
<feature type="repeat" description="FG-GAP" evidence="4">
    <location>
        <begin position="25"/>
        <end position="91"/>
    </location>
</feature>
<keyword evidence="2" id="KW-0677">Repeat</keyword>
<dbReference type="GO" id="GO:0005178">
    <property type="term" value="F:integrin binding"/>
    <property type="evidence" value="ECO:0007669"/>
    <property type="project" value="TreeGrafter"/>
</dbReference>
<dbReference type="GO" id="GO:0050900">
    <property type="term" value="P:leukocyte migration"/>
    <property type="evidence" value="ECO:0007669"/>
    <property type="project" value="TreeGrafter"/>
</dbReference>
<accession>A0AAW0PI27</accession>
<feature type="chain" id="PRO_5043091119" description="Integrin alpha-2 domain-containing protein" evidence="5">
    <location>
        <begin position="21"/>
        <end position="474"/>
    </location>
</feature>
<comment type="subcellular location">
    <subcellularLocation>
        <location evidence="5">Membrane</location>
        <topology evidence="5">Single-pass type I membrane protein</topology>
    </subcellularLocation>
</comment>
<dbReference type="SMART" id="SM00191">
    <property type="entry name" value="Int_alpha"/>
    <property type="match status" value="3"/>
</dbReference>